<evidence type="ECO:0000256" key="4">
    <source>
        <dbReference type="ARBA" id="ARBA00022723"/>
    </source>
</evidence>
<dbReference type="AlphaFoldDB" id="A0A2G2ZRI0"/>
<dbReference type="InterPro" id="IPR002401">
    <property type="entry name" value="Cyt_P450_E_grp-I"/>
</dbReference>
<dbReference type="OMA" id="NLPPCPF"/>
<comment type="caution">
    <text evidence="12">The sequence shown here is derived from an EMBL/GenBank/DDBJ whole genome shotgun (WGS) entry which is preliminary data.</text>
</comment>
<evidence type="ECO:0000256" key="10">
    <source>
        <dbReference type="RuleBase" id="RU000461"/>
    </source>
</evidence>
<dbReference type="Gramene" id="PHT84582">
    <property type="protein sequence ID" value="PHT84582"/>
    <property type="gene ID" value="T459_13025"/>
</dbReference>
<comment type="similarity">
    <text evidence="2 10">Belongs to the cytochrome P450 family.</text>
</comment>
<feature type="binding site" description="axial binding residue" evidence="9">
    <location>
        <position position="450"/>
    </location>
    <ligand>
        <name>heme</name>
        <dbReference type="ChEBI" id="CHEBI:30413"/>
    </ligand>
    <ligandPart>
        <name>Fe</name>
        <dbReference type="ChEBI" id="CHEBI:18248"/>
    </ligandPart>
</feature>
<evidence type="ECO:0000256" key="9">
    <source>
        <dbReference type="PIRSR" id="PIRSR602401-1"/>
    </source>
</evidence>
<dbReference type="Proteomes" id="UP000222542">
    <property type="component" value="Unassembled WGS sequence"/>
</dbReference>
<dbReference type="PANTHER" id="PTHR47947">
    <property type="entry name" value="CYTOCHROME P450 82C3-RELATED"/>
    <property type="match status" value="1"/>
</dbReference>
<evidence type="ECO:0000256" key="1">
    <source>
        <dbReference type="ARBA" id="ARBA00004370"/>
    </source>
</evidence>
<evidence type="ECO:0008006" key="14">
    <source>
        <dbReference type="Google" id="ProtNLM"/>
    </source>
</evidence>
<dbReference type="GO" id="GO:0004497">
    <property type="term" value="F:monooxygenase activity"/>
    <property type="evidence" value="ECO:0007669"/>
    <property type="project" value="UniProtKB-KW"/>
</dbReference>
<dbReference type="FunFam" id="1.10.630.10:FF:000023">
    <property type="entry name" value="Cytochrome P450 family protein"/>
    <property type="match status" value="1"/>
</dbReference>
<evidence type="ECO:0000256" key="8">
    <source>
        <dbReference type="ARBA" id="ARBA00023136"/>
    </source>
</evidence>
<dbReference type="GO" id="GO:0016020">
    <property type="term" value="C:membrane"/>
    <property type="evidence" value="ECO:0007669"/>
    <property type="project" value="UniProtKB-SubCell"/>
</dbReference>
<reference evidence="12 13" key="2">
    <citation type="journal article" date="2017" name="Genome Biol.">
        <title>New reference genome sequences of hot pepper reveal the massive evolution of plant disease-resistance genes by retroduplication.</title>
        <authorList>
            <person name="Kim S."/>
            <person name="Park J."/>
            <person name="Yeom S.I."/>
            <person name="Kim Y.M."/>
            <person name="Seo E."/>
            <person name="Kim K.T."/>
            <person name="Kim M.S."/>
            <person name="Lee J.M."/>
            <person name="Cheong K."/>
            <person name="Shin H.S."/>
            <person name="Kim S.B."/>
            <person name="Han K."/>
            <person name="Lee J."/>
            <person name="Park M."/>
            <person name="Lee H.A."/>
            <person name="Lee H.Y."/>
            <person name="Lee Y."/>
            <person name="Oh S."/>
            <person name="Lee J.H."/>
            <person name="Choi E."/>
            <person name="Choi E."/>
            <person name="Lee S.E."/>
            <person name="Jeon J."/>
            <person name="Kim H."/>
            <person name="Choi G."/>
            <person name="Song H."/>
            <person name="Lee J."/>
            <person name="Lee S.C."/>
            <person name="Kwon J.K."/>
            <person name="Lee H.Y."/>
            <person name="Koo N."/>
            <person name="Hong Y."/>
            <person name="Kim R.W."/>
            <person name="Kang W.H."/>
            <person name="Huh J.H."/>
            <person name="Kang B.C."/>
            <person name="Yang T.J."/>
            <person name="Lee Y.H."/>
            <person name="Bennetzen J.L."/>
            <person name="Choi D."/>
        </authorList>
    </citation>
    <scope>NUCLEOTIDE SEQUENCE [LARGE SCALE GENOMIC DNA]</scope>
    <source>
        <strain evidence="13">cv. CM334</strain>
    </source>
</reference>
<evidence type="ECO:0000256" key="5">
    <source>
        <dbReference type="ARBA" id="ARBA00023002"/>
    </source>
</evidence>
<evidence type="ECO:0000256" key="7">
    <source>
        <dbReference type="ARBA" id="ARBA00023033"/>
    </source>
</evidence>
<keyword evidence="3 9" id="KW-0349">Heme</keyword>
<keyword evidence="13" id="KW-1185">Reference proteome</keyword>
<dbReference type="GO" id="GO:0016705">
    <property type="term" value="F:oxidoreductase activity, acting on paired donors, with incorporation or reduction of molecular oxygen"/>
    <property type="evidence" value="ECO:0007669"/>
    <property type="project" value="InterPro"/>
</dbReference>
<protein>
    <recommendedName>
        <fullName evidence="14">Isoflavone 2'-hydroxylase-like</fullName>
    </recommendedName>
</protein>
<feature type="transmembrane region" description="Helical" evidence="11">
    <location>
        <begin position="6"/>
        <end position="22"/>
    </location>
</feature>
<gene>
    <name evidence="12" type="ORF">T459_13025</name>
</gene>
<dbReference type="GO" id="GO:0020037">
    <property type="term" value="F:heme binding"/>
    <property type="evidence" value="ECO:0007669"/>
    <property type="project" value="InterPro"/>
</dbReference>
<dbReference type="SUPFAM" id="SSF48264">
    <property type="entry name" value="Cytochrome P450"/>
    <property type="match status" value="1"/>
</dbReference>
<comment type="subcellular location">
    <subcellularLocation>
        <location evidence="1">Membrane</location>
    </subcellularLocation>
</comment>
<dbReference type="InterPro" id="IPR017972">
    <property type="entry name" value="Cyt_P450_CS"/>
</dbReference>
<reference evidence="12 13" key="1">
    <citation type="journal article" date="2014" name="Nat. Genet.">
        <title>Genome sequence of the hot pepper provides insights into the evolution of pungency in Capsicum species.</title>
        <authorList>
            <person name="Kim S."/>
            <person name="Park M."/>
            <person name="Yeom S.I."/>
            <person name="Kim Y.M."/>
            <person name="Lee J.M."/>
            <person name="Lee H.A."/>
            <person name="Seo E."/>
            <person name="Choi J."/>
            <person name="Cheong K."/>
            <person name="Kim K.T."/>
            <person name="Jung K."/>
            <person name="Lee G.W."/>
            <person name="Oh S.K."/>
            <person name="Bae C."/>
            <person name="Kim S.B."/>
            <person name="Lee H.Y."/>
            <person name="Kim S.Y."/>
            <person name="Kim M.S."/>
            <person name="Kang B.C."/>
            <person name="Jo Y.D."/>
            <person name="Yang H.B."/>
            <person name="Jeong H.J."/>
            <person name="Kang W.H."/>
            <person name="Kwon J.K."/>
            <person name="Shin C."/>
            <person name="Lim J.Y."/>
            <person name="Park J.H."/>
            <person name="Huh J.H."/>
            <person name="Kim J.S."/>
            <person name="Kim B.D."/>
            <person name="Cohen O."/>
            <person name="Paran I."/>
            <person name="Suh M.C."/>
            <person name="Lee S.B."/>
            <person name="Kim Y.K."/>
            <person name="Shin Y."/>
            <person name="Noh S.J."/>
            <person name="Park J."/>
            <person name="Seo Y.S."/>
            <person name="Kwon S.Y."/>
            <person name="Kim H.A."/>
            <person name="Park J.M."/>
            <person name="Kim H.J."/>
            <person name="Choi S.B."/>
            <person name="Bosland P.W."/>
            <person name="Reeves G."/>
            <person name="Jo S.H."/>
            <person name="Lee B.W."/>
            <person name="Cho H.T."/>
            <person name="Choi H.S."/>
            <person name="Lee M.S."/>
            <person name="Yu Y."/>
            <person name="Do Choi Y."/>
            <person name="Park B.S."/>
            <person name="van Deynze A."/>
            <person name="Ashrafi H."/>
            <person name="Hill T."/>
            <person name="Kim W.T."/>
            <person name="Pai H.S."/>
            <person name="Ahn H.K."/>
            <person name="Yeam I."/>
            <person name="Giovannoni J.J."/>
            <person name="Rose J.K."/>
            <person name="Sorensen I."/>
            <person name="Lee S.J."/>
            <person name="Kim R.W."/>
            <person name="Choi I.Y."/>
            <person name="Choi B.S."/>
            <person name="Lim J.S."/>
            <person name="Lee Y.H."/>
            <person name="Choi D."/>
        </authorList>
    </citation>
    <scope>NUCLEOTIDE SEQUENCE [LARGE SCALE GENOMIC DNA]</scope>
    <source>
        <strain evidence="13">cv. CM334</strain>
    </source>
</reference>
<sequence length="515" mass="59350">MDIYLYFPFLFFVLYIISYHFLNKLRNLPPSPFPVLPFIGHLYLLGKPFHRALFKVSNRYGSIVFLQFGSRLVLLVSSPSVAEECFTKNDIIFANRPDFLSGKYFGYNFTSLAWSSYGEHWRNLRRISSLEVFSSYRIQTLSGIRSDEINYLIRRLSMESSEKIVEMKSSLFNFTFNVISRMIAGKRYYGEKVENSKEAKLFQDISKATTTTIPKANILDFLPFMRWFGLHSVEEKMRELQEKRDKFMQKEIDEHRRLKTSGSAEVVAGKKKTIMEVLLDLQKTDPEYYTDETIRNLIFIHTIFLCMQVLLQAGSDTSAVTLEWAFSHLLDNPEILKKAQTEIDNHVGQDRLIDESDLPQLPYIRCIINETLRMHPAAPLLVPHLSSEECKVAGYRVPRGTVLLVNAWGIHHDPKVWADPEKFNPDRFIGFECFKESCKFIPFGSGRRGCPGENLAIHVIGLALGSLLQCFEWDKPNREIIDMSEGTGFTLSPKVQPLLAKCSPRPHMVKLLSKI</sequence>
<keyword evidence="7 10" id="KW-0503">Monooxygenase</keyword>
<keyword evidence="6 9" id="KW-0408">Iron</keyword>
<evidence type="ECO:0000256" key="2">
    <source>
        <dbReference type="ARBA" id="ARBA00010617"/>
    </source>
</evidence>
<comment type="cofactor">
    <cofactor evidence="9">
        <name>heme</name>
        <dbReference type="ChEBI" id="CHEBI:30413"/>
    </cofactor>
</comment>
<proteinExistence type="inferred from homology"/>
<organism evidence="12 13">
    <name type="scientific">Capsicum annuum</name>
    <name type="common">Capsicum pepper</name>
    <dbReference type="NCBI Taxonomy" id="4072"/>
    <lineage>
        <taxon>Eukaryota</taxon>
        <taxon>Viridiplantae</taxon>
        <taxon>Streptophyta</taxon>
        <taxon>Embryophyta</taxon>
        <taxon>Tracheophyta</taxon>
        <taxon>Spermatophyta</taxon>
        <taxon>Magnoliopsida</taxon>
        <taxon>eudicotyledons</taxon>
        <taxon>Gunneridae</taxon>
        <taxon>Pentapetalae</taxon>
        <taxon>asterids</taxon>
        <taxon>lamiids</taxon>
        <taxon>Solanales</taxon>
        <taxon>Solanaceae</taxon>
        <taxon>Solanoideae</taxon>
        <taxon>Capsiceae</taxon>
        <taxon>Capsicum</taxon>
    </lineage>
</organism>
<dbReference type="PRINTS" id="PR00463">
    <property type="entry name" value="EP450I"/>
</dbReference>
<dbReference type="Gene3D" id="1.10.630.10">
    <property type="entry name" value="Cytochrome P450"/>
    <property type="match status" value="1"/>
</dbReference>
<evidence type="ECO:0000256" key="3">
    <source>
        <dbReference type="ARBA" id="ARBA00022617"/>
    </source>
</evidence>
<keyword evidence="4 9" id="KW-0479">Metal-binding</keyword>
<dbReference type="InterPro" id="IPR036396">
    <property type="entry name" value="Cyt_P450_sf"/>
</dbReference>
<dbReference type="InterPro" id="IPR001128">
    <property type="entry name" value="Cyt_P450"/>
</dbReference>
<dbReference type="InterPro" id="IPR050651">
    <property type="entry name" value="Plant_Cytochrome_P450_Monoox"/>
</dbReference>
<evidence type="ECO:0000256" key="6">
    <source>
        <dbReference type="ARBA" id="ARBA00023004"/>
    </source>
</evidence>
<keyword evidence="11" id="KW-0812">Transmembrane</keyword>
<keyword evidence="5 10" id="KW-0560">Oxidoreductase</keyword>
<dbReference type="PRINTS" id="PR00385">
    <property type="entry name" value="P450"/>
</dbReference>
<accession>A0A2G2ZRI0</accession>
<dbReference type="PANTHER" id="PTHR47947:SF24">
    <property type="entry name" value="ISOFLAVONE 2'-HYDROXYLASE-LIKE"/>
    <property type="match status" value="1"/>
</dbReference>
<dbReference type="CDD" id="cd20653">
    <property type="entry name" value="CYP81"/>
    <property type="match status" value="1"/>
</dbReference>
<dbReference type="EMBL" id="AYRZ02000004">
    <property type="protein sequence ID" value="PHT84582.1"/>
    <property type="molecule type" value="Genomic_DNA"/>
</dbReference>
<dbReference type="PROSITE" id="PS00086">
    <property type="entry name" value="CYTOCHROME_P450"/>
    <property type="match status" value="1"/>
</dbReference>
<name>A0A2G2ZRI0_CAPAN</name>
<evidence type="ECO:0000313" key="13">
    <source>
        <dbReference type="Proteomes" id="UP000222542"/>
    </source>
</evidence>
<evidence type="ECO:0000313" key="12">
    <source>
        <dbReference type="EMBL" id="PHT84582.1"/>
    </source>
</evidence>
<keyword evidence="11" id="KW-1133">Transmembrane helix</keyword>
<keyword evidence="8 11" id="KW-0472">Membrane</keyword>
<dbReference type="GO" id="GO:0005506">
    <property type="term" value="F:iron ion binding"/>
    <property type="evidence" value="ECO:0007669"/>
    <property type="project" value="InterPro"/>
</dbReference>
<evidence type="ECO:0000256" key="11">
    <source>
        <dbReference type="SAM" id="Phobius"/>
    </source>
</evidence>
<dbReference type="Pfam" id="PF00067">
    <property type="entry name" value="p450"/>
    <property type="match status" value="1"/>
</dbReference>